<dbReference type="InterPro" id="IPR002942">
    <property type="entry name" value="S4_RNA-bd"/>
</dbReference>
<comment type="caution">
    <text evidence="9">The sequence shown here is derived from an EMBL/GenBank/DDBJ whole genome shotgun (WGS) entry which is preliminary data.</text>
</comment>
<dbReference type="PROSITE" id="PS50889">
    <property type="entry name" value="S4"/>
    <property type="match status" value="1"/>
</dbReference>
<dbReference type="SUPFAM" id="SSF55174">
    <property type="entry name" value="Alpha-L RNA-binding motif"/>
    <property type="match status" value="1"/>
</dbReference>
<dbReference type="InterPro" id="IPR050343">
    <property type="entry name" value="RsuA_PseudoU_synthase"/>
</dbReference>
<dbReference type="SMART" id="SM00363">
    <property type="entry name" value="S4"/>
    <property type="match status" value="1"/>
</dbReference>
<evidence type="ECO:0000256" key="2">
    <source>
        <dbReference type="ARBA" id="ARBA00022884"/>
    </source>
</evidence>
<evidence type="ECO:0000256" key="1">
    <source>
        <dbReference type="ARBA" id="ARBA00008348"/>
    </source>
</evidence>
<evidence type="ECO:0000256" key="6">
    <source>
        <dbReference type="PROSITE-ProRule" id="PRU00182"/>
    </source>
</evidence>
<feature type="domain" description="RNA-binding S4" evidence="8">
    <location>
        <begin position="10"/>
        <end position="67"/>
    </location>
</feature>
<dbReference type="NCBIfam" id="NF008097">
    <property type="entry name" value="PRK10839.1"/>
    <property type="match status" value="1"/>
</dbReference>
<evidence type="ECO:0000259" key="8">
    <source>
        <dbReference type="SMART" id="SM00363"/>
    </source>
</evidence>
<dbReference type="PANTHER" id="PTHR47683:SF4">
    <property type="entry name" value="PSEUDOURIDINE SYNTHASE"/>
    <property type="match status" value="1"/>
</dbReference>
<dbReference type="InterPro" id="IPR000748">
    <property type="entry name" value="PsdUridine_synth_RsuA/RluB/E/F"/>
</dbReference>
<comment type="function">
    <text evidence="5">Responsible for synthesis of pseudouridine from uracil-516 in 16S ribosomal RNA.</text>
</comment>
<organism evidence="9 10">
    <name type="scientific">Pleionea mediterranea</name>
    <dbReference type="NCBI Taxonomy" id="523701"/>
    <lineage>
        <taxon>Bacteria</taxon>
        <taxon>Pseudomonadati</taxon>
        <taxon>Pseudomonadota</taxon>
        <taxon>Gammaproteobacteria</taxon>
        <taxon>Oceanospirillales</taxon>
        <taxon>Pleioneaceae</taxon>
        <taxon>Pleionea</taxon>
    </lineage>
</organism>
<dbReference type="Gene3D" id="3.30.70.580">
    <property type="entry name" value="Pseudouridine synthase I, catalytic domain, N-terminal subdomain"/>
    <property type="match status" value="1"/>
</dbReference>
<dbReference type="Pfam" id="PF00849">
    <property type="entry name" value="PseudoU_synth_2"/>
    <property type="match status" value="1"/>
</dbReference>
<dbReference type="GO" id="GO:0160136">
    <property type="term" value="F:16S rRNA pseudouridine(516) synthase activity"/>
    <property type="evidence" value="ECO:0007669"/>
    <property type="project" value="UniProtKB-EC"/>
</dbReference>
<evidence type="ECO:0000313" key="10">
    <source>
        <dbReference type="Proteomes" id="UP000245790"/>
    </source>
</evidence>
<dbReference type="InterPro" id="IPR036986">
    <property type="entry name" value="S4_RNA-bd_sf"/>
</dbReference>
<dbReference type="InterPro" id="IPR042092">
    <property type="entry name" value="PsdUridine_s_RsuA/RluB/E/F_cat"/>
</dbReference>
<dbReference type="PROSITE" id="PS01149">
    <property type="entry name" value="PSI_RSU"/>
    <property type="match status" value="1"/>
</dbReference>
<dbReference type="NCBIfam" id="TIGR00093">
    <property type="entry name" value="pseudouridine synthase"/>
    <property type="match status" value="1"/>
</dbReference>
<protein>
    <recommendedName>
        <fullName evidence="7">Pseudouridine synthase</fullName>
        <ecNumber evidence="7">5.4.99.-</ecNumber>
    </recommendedName>
</protein>
<accession>A0A316FI85</accession>
<dbReference type="Pfam" id="PF01479">
    <property type="entry name" value="S4"/>
    <property type="match status" value="1"/>
</dbReference>
<dbReference type="RefSeq" id="WP_245411452.1">
    <property type="nucleotide sequence ID" value="NZ_QGGU01000009.1"/>
</dbReference>
<dbReference type="InterPro" id="IPR018496">
    <property type="entry name" value="PsdUridine_synth_RsuA/RluB_CS"/>
</dbReference>
<dbReference type="AlphaFoldDB" id="A0A316FI85"/>
<dbReference type="Proteomes" id="UP000245790">
    <property type="component" value="Unassembled WGS sequence"/>
</dbReference>
<sequence length="241" mass="27665">MSNKPLKFPMRLDRFIAQSTDYSRREVKYLLRDGEVTVNGEVIKTADSKINSDDKITLAGEAMEQLDHRYFMLHKPVGFVCATKDKEHLTVLEFIEEPRIENLSVAGRLDIDTTGLVLLTDDGQWLHQVISPKHDCEKVYLVETKTPVNEKQIKKLEKGVWLTSENKRTKPAKIEVIDEYHYRLTITEGRYHQVKRMFGAIDNHVESLHRERVGGVLLDESLAPGEYRALTQTEVDSITNG</sequence>
<dbReference type="EC" id="5.4.99.-" evidence="7"/>
<dbReference type="Gene3D" id="3.10.290.10">
    <property type="entry name" value="RNA-binding S4 domain"/>
    <property type="match status" value="1"/>
</dbReference>
<dbReference type="Gene3D" id="3.30.70.1560">
    <property type="entry name" value="Alpha-L RNA-binding motif"/>
    <property type="match status" value="1"/>
</dbReference>
<comment type="catalytic activity">
    <reaction evidence="4">
        <text>uridine(516) in 16S rRNA = pseudouridine(516) in 16S rRNA</text>
        <dbReference type="Rhea" id="RHEA:38867"/>
        <dbReference type="Rhea" id="RHEA-COMP:10089"/>
        <dbReference type="Rhea" id="RHEA-COMP:10090"/>
        <dbReference type="ChEBI" id="CHEBI:65314"/>
        <dbReference type="ChEBI" id="CHEBI:65315"/>
        <dbReference type="EC" id="5.4.99.19"/>
    </reaction>
</comment>
<dbReference type="CDD" id="cd02553">
    <property type="entry name" value="PseudoU_synth_RsuA"/>
    <property type="match status" value="1"/>
</dbReference>
<dbReference type="InterPro" id="IPR006145">
    <property type="entry name" value="PsdUridine_synth_RsuA/RluA"/>
</dbReference>
<keyword evidence="3 7" id="KW-0413">Isomerase</keyword>
<evidence type="ECO:0000256" key="7">
    <source>
        <dbReference type="RuleBase" id="RU003887"/>
    </source>
</evidence>
<evidence type="ECO:0000256" key="5">
    <source>
        <dbReference type="ARBA" id="ARBA00037590"/>
    </source>
</evidence>
<dbReference type="FunFam" id="3.30.70.1560:FF:000001">
    <property type="entry name" value="Pseudouridine synthase"/>
    <property type="match status" value="1"/>
</dbReference>
<dbReference type="CDD" id="cd00165">
    <property type="entry name" value="S4"/>
    <property type="match status" value="1"/>
</dbReference>
<keyword evidence="10" id="KW-1185">Reference proteome</keyword>
<proteinExistence type="inferred from homology"/>
<gene>
    <name evidence="9" type="ORF">C8D97_109182</name>
</gene>
<evidence type="ECO:0000256" key="3">
    <source>
        <dbReference type="ARBA" id="ARBA00023235"/>
    </source>
</evidence>
<dbReference type="InterPro" id="IPR020094">
    <property type="entry name" value="TruA/RsuA/RluB/E/F_N"/>
</dbReference>
<keyword evidence="2 6" id="KW-0694">RNA-binding</keyword>
<dbReference type="InterPro" id="IPR020103">
    <property type="entry name" value="PsdUridine_synth_cat_dom_sf"/>
</dbReference>
<comment type="similarity">
    <text evidence="1 7">Belongs to the pseudouridine synthase RsuA family.</text>
</comment>
<dbReference type="GO" id="GO:0000455">
    <property type="term" value="P:enzyme-directed rRNA pseudouridine synthesis"/>
    <property type="evidence" value="ECO:0007669"/>
    <property type="project" value="UniProtKB-ARBA"/>
</dbReference>
<evidence type="ECO:0000256" key="4">
    <source>
        <dbReference type="ARBA" id="ARBA00036749"/>
    </source>
</evidence>
<dbReference type="EMBL" id="QGGU01000009">
    <property type="protein sequence ID" value="PWK48631.1"/>
    <property type="molecule type" value="Genomic_DNA"/>
</dbReference>
<dbReference type="PANTHER" id="PTHR47683">
    <property type="entry name" value="PSEUDOURIDINE SYNTHASE FAMILY PROTEIN-RELATED"/>
    <property type="match status" value="1"/>
</dbReference>
<dbReference type="SUPFAM" id="SSF55120">
    <property type="entry name" value="Pseudouridine synthase"/>
    <property type="match status" value="1"/>
</dbReference>
<evidence type="ECO:0000313" key="9">
    <source>
        <dbReference type="EMBL" id="PWK48631.1"/>
    </source>
</evidence>
<name>A0A316FI85_9GAMM</name>
<reference evidence="9 10" key="1">
    <citation type="submission" date="2018-05" db="EMBL/GenBank/DDBJ databases">
        <title>Genomic Encyclopedia of Type Strains, Phase IV (KMG-IV): sequencing the most valuable type-strain genomes for metagenomic binning, comparative biology and taxonomic classification.</title>
        <authorList>
            <person name="Goeker M."/>
        </authorList>
    </citation>
    <scope>NUCLEOTIDE SEQUENCE [LARGE SCALE GENOMIC DNA]</scope>
    <source>
        <strain evidence="9 10">DSM 25350</strain>
    </source>
</reference>
<dbReference type="GO" id="GO:0003723">
    <property type="term" value="F:RNA binding"/>
    <property type="evidence" value="ECO:0007669"/>
    <property type="project" value="UniProtKB-KW"/>
</dbReference>
<dbReference type="GO" id="GO:0005829">
    <property type="term" value="C:cytosol"/>
    <property type="evidence" value="ECO:0007669"/>
    <property type="project" value="UniProtKB-ARBA"/>
</dbReference>